<dbReference type="AlphaFoldDB" id="A0A346CLN7"/>
<dbReference type="SUPFAM" id="SSF53756">
    <property type="entry name" value="UDP-Glycosyltransferase/glycogen phosphorylase"/>
    <property type="match status" value="1"/>
</dbReference>
<dbReference type="GO" id="GO:0016757">
    <property type="term" value="F:glycosyltransferase activity"/>
    <property type="evidence" value="ECO:0007669"/>
    <property type="project" value="InterPro"/>
</dbReference>
<dbReference type="RefSeq" id="WP_154599018.1">
    <property type="nucleotide sequence ID" value="NZ_JBFZSL010000016.1"/>
</dbReference>
<dbReference type="Pfam" id="PF00534">
    <property type="entry name" value="Glycos_transf_1"/>
    <property type="match status" value="1"/>
</dbReference>
<sequence>MKIIHIIDSFKIGGVEVGILNLLYHNKDYSVLAVNGADDEFLSSIPEEYRNRITICTNYYQAIKFLNLSKPEIVVSSLWRAHLTSLIFKFTKKNIKRIHFTHSARFAHIIDKLISIFSIKYSTEIYNDSKRSFDWISKYNNRNITSKIIPMNVSFSSEKRDFTPKEITFIYTGRLSKVKRVDISILFIHELKKFKMAPKFYIFGPDNGELNNLKELINNLNLENNVYINPSLHPLSVEKELRKYNFYLQSSSAEGMSISVFQAIKNGLIPVVTPVGEIPNYTEDNFNAIYIDIDDIPKTAEKFHSLFLQSFNGFSPGEIKSIENYPAFPENYFHNLNKI</sequence>
<dbReference type="PANTHER" id="PTHR12526:SF630">
    <property type="entry name" value="GLYCOSYLTRANSFERASE"/>
    <property type="match status" value="1"/>
</dbReference>
<gene>
    <name evidence="2" type="primary">gt2</name>
</gene>
<dbReference type="PANTHER" id="PTHR12526">
    <property type="entry name" value="GLYCOSYLTRANSFERASE"/>
    <property type="match status" value="1"/>
</dbReference>
<reference evidence="2" key="1">
    <citation type="submission" date="2018-06" db="EMBL/GenBank/DDBJ databases">
        <title>Development of a Molecular Serotyping Scheme and a Multiplexed Luminex-Based Array for Providencia.</title>
        <authorList>
            <person name="Du Y."/>
            <person name="Liu B."/>
        </authorList>
    </citation>
    <scope>NUCLEOTIDE SEQUENCE</scope>
</reference>
<feature type="domain" description="Glycosyl transferase family 1" evidence="1">
    <location>
        <begin position="158"/>
        <end position="306"/>
    </location>
</feature>
<evidence type="ECO:0000259" key="1">
    <source>
        <dbReference type="Pfam" id="PF00534"/>
    </source>
</evidence>
<dbReference type="InterPro" id="IPR001296">
    <property type="entry name" value="Glyco_trans_1"/>
</dbReference>
<dbReference type="GO" id="GO:1901135">
    <property type="term" value="P:carbohydrate derivative metabolic process"/>
    <property type="evidence" value="ECO:0007669"/>
    <property type="project" value="UniProtKB-ARBA"/>
</dbReference>
<keyword evidence="2" id="KW-0808">Transferase</keyword>
<organism evidence="2">
    <name type="scientific">Providencia stuartii</name>
    <dbReference type="NCBI Taxonomy" id="588"/>
    <lineage>
        <taxon>Bacteria</taxon>
        <taxon>Pseudomonadati</taxon>
        <taxon>Pseudomonadota</taxon>
        <taxon>Gammaproteobacteria</taxon>
        <taxon>Enterobacterales</taxon>
        <taxon>Morganellaceae</taxon>
        <taxon>Providencia</taxon>
    </lineage>
</organism>
<evidence type="ECO:0000313" key="2">
    <source>
        <dbReference type="EMBL" id="AXL96511.1"/>
    </source>
</evidence>
<protein>
    <submittedName>
        <fullName evidence="2">Glycosyltransferase</fullName>
    </submittedName>
</protein>
<name>A0A346CLN7_PROST</name>
<dbReference type="Gene3D" id="3.40.50.2000">
    <property type="entry name" value="Glycogen Phosphorylase B"/>
    <property type="match status" value="2"/>
</dbReference>
<dbReference type="EMBL" id="MH444270">
    <property type="protein sequence ID" value="AXL96511.1"/>
    <property type="molecule type" value="Genomic_DNA"/>
</dbReference>
<accession>A0A346CLN7</accession>
<proteinExistence type="predicted"/>